<organism evidence="5 6">
    <name type="scientific">Celeribacter persicus</name>
    <dbReference type="NCBI Taxonomy" id="1651082"/>
    <lineage>
        <taxon>Bacteria</taxon>
        <taxon>Pseudomonadati</taxon>
        <taxon>Pseudomonadota</taxon>
        <taxon>Alphaproteobacteria</taxon>
        <taxon>Rhodobacterales</taxon>
        <taxon>Roseobacteraceae</taxon>
        <taxon>Celeribacter</taxon>
    </lineage>
</organism>
<dbReference type="SUPFAM" id="SSF51621">
    <property type="entry name" value="Phosphoenolpyruvate/pyruvate domain"/>
    <property type="match status" value="1"/>
</dbReference>
<dbReference type="Proteomes" id="UP000244077">
    <property type="component" value="Unassembled WGS sequence"/>
</dbReference>
<dbReference type="GO" id="GO:0016832">
    <property type="term" value="F:aldehyde-lyase activity"/>
    <property type="evidence" value="ECO:0007669"/>
    <property type="project" value="TreeGrafter"/>
</dbReference>
<keyword evidence="3" id="KW-0456">Lyase</keyword>
<dbReference type="Pfam" id="PF03328">
    <property type="entry name" value="HpcH_HpaI"/>
    <property type="match status" value="1"/>
</dbReference>
<dbReference type="Gene3D" id="3.20.20.60">
    <property type="entry name" value="Phosphoenolpyruvate-binding domains"/>
    <property type="match status" value="1"/>
</dbReference>
<evidence type="ECO:0000259" key="4">
    <source>
        <dbReference type="Pfam" id="PF03328"/>
    </source>
</evidence>
<feature type="domain" description="HpcH/HpaI aldolase/citrate lyase" evidence="4">
    <location>
        <begin position="15"/>
        <end position="233"/>
    </location>
</feature>
<dbReference type="AlphaFoldDB" id="A0A2T5HUT7"/>
<evidence type="ECO:0000313" key="5">
    <source>
        <dbReference type="EMBL" id="PTQ75325.1"/>
    </source>
</evidence>
<dbReference type="RefSeq" id="WP_107815298.1">
    <property type="nucleotide sequence ID" value="NZ_QAOH01000002.1"/>
</dbReference>
<accession>A0A2T5HUT7</accession>
<dbReference type="OrthoDB" id="9802624at2"/>
<dbReference type="EMBL" id="QAOH01000002">
    <property type="protein sequence ID" value="PTQ75325.1"/>
    <property type="molecule type" value="Genomic_DNA"/>
</dbReference>
<dbReference type="PANTHER" id="PTHR30502:SF0">
    <property type="entry name" value="PHOSPHOENOLPYRUVATE CARBOXYLASE FAMILY PROTEIN"/>
    <property type="match status" value="1"/>
</dbReference>
<dbReference type="InterPro" id="IPR050251">
    <property type="entry name" value="HpcH-HpaI_aldolase"/>
</dbReference>
<dbReference type="InterPro" id="IPR015813">
    <property type="entry name" value="Pyrv/PenolPyrv_kinase-like_dom"/>
</dbReference>
<dbReference type="InterPro" id="IPR040442">
    <property type="entry name" value="Pyrv_kinase-like_dom_sf"/>
</dbReference>
<name>A0A2T5HUT7_9RHOB</name>
<dbReference type="GO" id="GO:0005737">
    <property type="term" value="C:cytoplasm"/>
    <property type="evidence" value="ECO:0007669"/>
    <property type="project" value="TreeGrafter"/>
</dbReference>
<protein>
    <submittedName>
        <fullName evidence="5">4-hydroxy-2-oxoheptanedioate aldolase</fullName>
    </submittedName>
</protein>
<evidence type="ECO:0000256" key="1">
    <source>
        <dbReference type="ARBA" id="ARBA00005568"/>
    </source>
</evidence>
<proteinExistence type="inferred from homology"/>
<dbReference type="PANTHER" id="PTHR30502">
    <property type="entry name" value="2-KETO-3-DEOXY-L-RHAMNONATE ALDOLASE"/>
    <property type="match status" value="1"/>
</dbReference>
<dbReference type="GO" id="GO:0046872">
    <property type="term" value="F:metal ion binding"/>
    <property type="evidence" value="ECO:0007669"/>
    <property type="project" value="UniProtKB-KW"/>
</dbReference>
<keyword evidence="2" id="KW-0479">Metal-binding</keyword>
<comment type="similarity">
    <text evidence="1">Belongs to the HpcH/HpaI aldolase family.</text>
</comment>
<evidence type="ECO:0000256" key="2">
    <source>
        <dbReference type="ARBA" id="ARBA00022723"/>
    </source>
</evidence>
<reference evidence="5 6" key="1">
    <citation type="submission" date="2018-04" db="EMBL/GenBank/DDBJ databases">
        <title>Genomic Encyclopedia of Archaeal and Bacterial Type Strains, Phase II (KMG-II): from individual species to whole genera.</title>
        <authorList>
            <person name="Goeker M."/>
        </authorList>
    </citation>
    <scope>NUCLEOTIDE SEQUENCE [LARGE SCALE GENOMIC DNA]</scope>
    <source>
        <strain evidence="5 6">DSM 100434</strain>
    </source>
</reference>
<dbReference type="InterPro" id="IPR005000">
    <property type="entry name" value="Aldolase/citrate-lyase_domain"/>
</dbReference>
<sequence>MSLRDKIRNHQPLRGIFLGLPTPMAVEIVAGAGPDFLCIDTEHSPIGPDLLTDMIRACDLAGIPALVRTRSAQAFDIAAALDAGAAGVLIPHVSDPETAAAVVRAARFPPEGCRGAGPARSAKYLRDIPGSIARAARETVVAIQIETVAAVDRVADLLAVPGLDLAFIGPGDLGVDLSARPEREESLETLIGTALSATEAAQIPAGIFTADREASRNWLKRLAFVIEGSDAMHLSEATDTAFAPL</sequence>
<evidence type="ECO:0000313" key="6">
    <source>
        <dbReference type="Proteomes" id="UP000244077"/>
    </source>
</evidence>
<keyword evidence="6" id="KW-1185">Reference proteome</keyword>
<gene>
    <name evidence="5" type="ORF">C8N42_102245</name>
</gene>
<evidence type="ECO:0000256" key="3">
    <source>
        <dbReference type="ARBA" id="ARBA00023239"/>
    </source>
</evidence>
<comment type="caution">
    <text evidence="5">The sequence shown here is derived from an EMBL/GenBank/DDBJ whole genome shotgun (WGS) entry which is preliminary data.</text>
</comment>